<gene>
    <name evidence="1" type="ORF">ATANTOWER_006153</name>
</gene>
<evidence type="ECO:0000313" key="2">
    <source>
        <dbReference type="Proteomes" id="UP001345963"/>
    </source>
</evidence>
<dbReference type="Proteomes" id="UP001345963">
    <property type="component" value="Unassembled WGS sequence"/>
</dbReference>
<dbReference type="EMBL" id="JAHUTI010090201">
    <property type="protein sequence ID" value="MED6261513.1"/>
    <property type="molecule type" value="Genomic_DNA"/>
</dbReference>
<evidence type="ECO:0000313" key="1">
    <source>
        <dbReference type="EMBL" id="MED6261513.1"/>
    </source>
</evidence>
<keyword evidence="2" id="KW-1185">Reference proteome</keyword>
<accession>A0ABU7CF08</accession>
<sequence>MMTPLLPFGGGAGEMMEGFLEGTPLGFQVKADDSKMPDSKKSLLSWNFPSHRVPTRTKHSLNSYLRFKINGVKKVQIPSQSCWSYCCRPPGPPPVVAARKEEEGELT</sequence>
<protein>
    <submittedName>
        <fullName evidence="1">Uncharacterized protein</fullName>
    </submittedName>
</protein>
<comment type="caution">
    <text evidence="1">The sequence shown here is derived from an EMBL/GenBank/DDBJ whole genome shotgun (WGS) entry which is preliminary data.</text>
</comment>
<reference evidence="1 2" key="1">
    <citation type="submission" date="2021-07" db="EMBL/GenBank/DDBJ databases">
        <authorList>
            <person name="Palmer J.M."/>
        </authorList>
    </citation>
    <scope>NUCLEOTIDE SEQUENCE [LARGE SCALE GENOMIC DNA]</scope>
    <source>
        <strain evidence="1 2">AT_MEX2019</strain>
        <tissue evidence="1">Muscle</tissue>
    </source>
</reference>
<proteinExistence type="predicted"/>
<organism evidence="1 2">
    <name type="scientific">Ataeniobius toweri</name>
    <dbReference type="NCBI Taxonomy" id="208326"/>
    <lineage>
        <taxon>Eukaryota</taxon>
        <taxon>Metazoa</taxon>
        <taxon>Chordata</taxon>
        <taxon>Craniata</taxon>
        <taxon>Vertebrata</taxon>
        <taxon>Euteleostomi</taxon>
        <taxon>Actinopterygii</taxon>
        <taxon>Neopterygii</taxon>
        <taxon>Teleostei</taxon>
        <taxon>Neoteleostei</taxon>
        <taxon>Acanthomorphata</taxon>
        <taxon>Ovalentaria</taxon>
        <taxon>Atherinomorphae</taxon>
        <taxon>Cyprinodontiformes</taxon>
        <taxon>Goodeidae</taxon>
        <taxon>Ataeniobius</taxon>
    </lineage>
</organism>
<name>A0ABU7CF08_9TELE</name>